<name>A0A914ULA2_9BILA</name>
<evidence type="ECO:0000313" key="1">
    <source>
        <dbReference type="Proteomes" id="UP000887566"/>
    </source>
</evidence>
<reference evidence="2" key="1">
    <citation type="submission" date="2022-11" db="UniProtKB">
        <authorList>
            <consortium name="WormBaseParasite"/>
        </authorList>
    </citation>
    <scope>IDENTIFICATION</scope>
</reference>
<protein>
    <submittedName>
        <fullName evidence="2">Uncharacterized protein</fullName>
    </submittedName>
</protein>
<dbReference type="AlphaFoldDB" id="A0A914ULA2"/>
<keyword evidence="1" id="KW-1185">Reference proteome</keyword>
<proteinExistence type="predicted"/>
<organism evidence="1 2">
    <name type="scientific">Plectus sambesii</name>
    <dbReference type="NCBI Taxonomy" id="2011161"/>
    <lineage>
        <taxon>Eukaryota</taxon>
        <taxon>Metazoa</taxon>
        <taxon>Ecdysozoa</taxon>
        <taxon>Nematoda</taxon>
        <taxon>Chromadorea</taxon>
        <taxon>Plectida</taxon>
        <taxon>Plectina</taxon>
        <taxon>Plectoidea</taxon>
        <taxon>Plectidae</taxon>
        <taxon>Plectus</taxon>
    </lineage>
</organism>
<dbReference type="WBParaSite" id="PSAMB.scaffold10924size3741.g33734.t1">
    <property type="protein sequence ID" value="PSAMB.scaffold10924size3741.g33734.t1"/>
    <property type="gene ID" value="PSAMB.scaffold10924size3741.g33734"/>
</dbReference>
<accession>A0A914ULA2</accession>
<sequence length="184" mass="20778">MNGTGGGRKRTLVMLPATRLMIDTFESSNAVHGIEGAIDSNDPASLERARRLLFKEEEEEEDVISSANILSPASVVSRDNVFDESVEEVEGADQAPKTLHKKRFRRDQRTKFGSSSSSHLDELRAQLLLEEMEKSRAQKYLVVWQLKVAKLQFVTLWQNMTPAEIYEAEHLKAANEDSFVNLDL</sequence>
<evidence type="ECO:0000313" key="2">
    <source>
        <dbReference type="WBParaSite" id="PSAMB.scaffold10924size3741.g33734.t1"/>
    </source>
</evidence>
<dbReference type="Proteomes" id="UP000887566">
    <property type="component" value="Unplaced"/>
</dbReference>